<dbReference type="InterPro" id="IPR001537">
    <property type="entry name" value="SpoU_MeTrfase"/>
</dbReference>
<dbReference type="InterPro" id="IPR029064">
    <property type="entry name" value="Ribosomal_eL30-like_sf"/>
</dbReference>
<dbReference type="PANTHER" id="PTHR46429:SF1">
    <property type="entry name" value="23S RRNA (GUANOSINE-2'-O-)-METHYLTRANSFERASE RLMB"/>
    <property type="match status" value="1"/>
</dbReference>
<dbReference type="AlphaFoldDB" id="A0A9D1GZH6"/>
<organism evidence="5 6">
    <name type="scientific">Candidatus Avipropionibacterium avicola</name>
    <dbReference type="NCBI Taxonomy" id="2840701"/>
    <lineage>
        <taxon>Bacteria</taxon>
        <taxon>Bacillati</taxon>
        <taxon>Actinomycetota</taxon>
        <taxon>Actinomycetes</taxon>
        <taxon>Propionibacteriales</taxon>
        <taxon>Propionibacteriaceae</taxon>
        <taxon>Propionibacteriaceae incertae sedis</taxon>
        <taxon>Candidatus Avipropionibacterium</taxon>
    </lineage>
</organism>
<dbReference type="Pfam" id="PF08032">
    <property type="entry name" value="SpoU_sub_bind"/>
    <property type="match status" value="1"/>
</dbReference>
<evidence type="ECO:0000256" key="1">
    <source>
        <dbReference type="ARBA" id="ARBA00007228"/>
    </source>
</evidence>
<dbReference type="EMBL" id="DVLP01000311">
    <property type="protein sequence ID" value="HIT76012.1"/>
    <property type="molecule type" value="Genomic_DNA"/>
</dbReference>
<evidence type="ECO:0000259" key="4">
    <source>
        <dbReference type="SMART" id="SM00967"/>
    </source>
</evidence>
<dbReference type="InterPro" id="IPR004441">
    <property type="entry name" value="rRNA_MeTrfase_TrmH"/>
</dbReference>
<dbReference type="Proteomes" id="UP000886842">
    <property type="component" value="Unassembled WGS sequence"/>
</dbReference>
<reference evidence="5" key="1">
    <citation type="submission" date="2020-10" db="EMBL/GenBank/DDBJ databases">
        <authorList>
            <person name="Gilroy R."/>
        </authorList>
    </citation>
    <scope>NUCLEOTIDE SEQUENCE</scope>
    <source>
        <strain evidence="5">ChiGjej1B1-24693</strain>
    </source>
</reference>
<evidence type="ECO:0000313" key="5">
    <source>
        <dbReference type="EMBL" id="HIT76012.1"/>
    </source>
</evidence>
<evidence type="ECO:0000256" key="2">
    <source>
        <dbReference type="ARBA" id="ARBA00022603"/>
    </source>
</evidence>
<dbReference type="GO" id="GO:0006396">
    <property type="term" value="P:RNA processing"/>
    <property type="evidence" value="ECO:0007669"/>
    <property type="project" value="InterPro"/>
</dbReference>
<dbReference type="SUPFAM" id="SSF55315">
    <property type="entry name" value="L30e-like"/>
    <property type="match status" value="1"/>
</dbReference>
<dbReference type="Pfam" id="PF00588">
    <property type="entry name" value="SpoU_methylase"/>
    <property type="match status" value="1"/>
</dbReference>
<proteinExistence type="inferred from homology"/>
<comment type="similarity">
    <text evidence="1">Belongs to the class IV-like SAM-binding methyltransferase superfamily. RNA methyltransferase TrmH family.</text>
</comment>
<evidence type="ECO:0000313" key="6">
    <source>
        <dbReference type="Proteomes" id="UP000886842"/>
    </source>
</evidence>
<dbReference type="CDD" id="cd18095">
    <property type="entry name" value="SpoU-like_rRNA-MTase"/>
    <property type="match status" value="1"/>
</dbReference>
<dbReference type="GO" id="GO:0005829">
    <property type="term" value="C:cytosol"/>
    <property type="evidence" value="ECO:0007669"/>
    <property type="project" value="TreeGrafter"/>
</dbReference>
<dbReference type="PANTHER" id="PTHR46429">
    <property type="entry name" value="23S RRNA (GUANOSINE-2'-O-)-METHYLTRANSFERASE RLMB"/>
    <property type="match status" value="1"/>
</dbReference>
<dbReference type="InterPro" id="IPR029028">
    <property type="entry name" value="Alpha/beta_knot_MTases"/>
</dbReference>
<gene>
    <name evidence="5" type="ORF">IAA98_10535</name>
</gene>
<dbReference type="SUPFAM" id="SSF75217">
    <property type="entry name" value="alpha/beta knot"/>
    <property type="match status" value="1"/>
</dbReference>
<protein>
    <submittedName>
        <fullName evidence="5">RNA methyltransferase</fullName>
    </submittedName>
</protein>
<dbReference type="GO" id="GO:0008173">
    <property type="term" value="F:RNA methyltransferase activity"/>
    <property type="evidence" value="ECO:0007669"/>
    <property type="project" value="InterPro"/>
</dbReference>
<accession>A0A9D1GZH6</accession>
<feature type="domain" description="RNA 2-O ribose methyltransferase substrate binding" evidence="4">
    <location>
        <begin position="14"/>
        <end position="91"/>
    </location>
</feature>
<evidence type="ECO:0000256" key="3">
    <source>
        <dbReference type="ARBA" id="ARBA00022679"/>
    </source>
</evidence>
<dbReference type="GO" id="GO:0032259">
    <property type="term" value="P:methylation"/>
    <property type="evidence" value="ECO:0007669"/>
    <property type="project" value="UniProtKB-KW"/>
</dbReference>
<dbReference type="InterPro" id="IPR029026">
    <property type="entry name" value="tRNA_m1G_MTases_N"/>
</dbReference>
<dbReference type="Gene3D" id="3.30.1330.30">
    <property type="match status" value="1"/>
</dbReference>
<keyword evidence="2 5" id="KW-0489">Methyltransferase</keyword>
<dbReference type="Gene3D" id="3.40.1280.10">
    <property type="match status" value="1"/>
</dbReference>
<dbReference type="InterPro" id="IPR013123">
    <property type="entry name" value="SpoU_subst-bd"/>
</dbReference>
<dbReference type="SMART" id="SM00967">
    <property type="entry name" value="SpoU_sub_bind"/>
    <property type="match status" value="1"/>
</dbReference>
<dbReference type="GO" id="GO:0003723">
    <property type="term" value="F:RNA binding"/>
    <property type="evidence" value="ECO:0007669"/>
    <property type="project" value="InterPro"/>
</dbReference>
<sequence>MTDRRPSPRDRYLTVYGRRPVLAALTDPELTVAKLHLAERVDGPTIEAILDAAEEHGVEVERTSAARVKMLSGNGKQDQGVAADVVASRMRGLADWLSDPPATAQVLLLDGITTPANVGMIIRTATAAGLDGIIVPTRGVAELGPLVVKASAGIAFRAPLLRCRTAVEALTLLRQERFRVYGLAGEARTDLFSAQFAERSVFCLGSETSGLTPEVRQHVQVPVSIPMAHEVDSLNVASAAAVLCFELVRRRGSLEVP</sequence>
<keyword evidence="3" id="KW-0808">Transferase</keyword>
<reference evidence="5" key="2">
    <citation type="journal article" date="2021" name="PeerJ">
        <title>Extensive microbial diversity within the chicken gut microbiome revealed by metagenomics and culture.</title>
        <authorList>
            <person name="Gilroy R."/>
            <person name="Ravi A."/>
            <person name="Getino M."/>
            <person name="Pursley I."/>
            <person name="Horton D.L."/>
            <person name="Alikhan N.F."/>
            <person name="Baker D."/>
            <person name="Gharbi K."/>
            <person name="Hall N."/>
            <person name="Watson M."/>
            <person name="Adriaenssens E.M."/>
            <person name="Foster-Nyarko E."/>
            <person name="Jarju S."/>
            <person name="Secka A."/>
            <person name="Antonio M."/>
            <person name="Oren A."/>
            <person name="Chaudhuri R.R."/>
            <person name="La Ragione R."/>
            <person name="Hildebrand F."/>
            <person name="Pallen M.J."/>
        </authorList>
    </citation>
    <scope>NUCLEOTIDE SEQUENCE</scope>
    <source>
        <strain evidence="5">ChiGjej1B1-24693</strain>
    </source>
</reference>
<name>A0A9D1GZH6_9ACTN</name>
<comment type="caution">
    <text evidence="5">The sequence shown here is derived from an EMBL/GenBank/DDBJ whole genome shotgun (WGS) entry which is preliminary data.</text>
</comment>